<keyword evidence="4" id="KW-1185">Reference proteome</keyword>
<sequence length="137" mass="14978">MKPPIRYRSTRAFTLVEIMLVVALIAMIAAIALPNFFRARKRAQATRILDDLRLIDGALDLYAIEHSKSAGDSAGWSDIRPYLKDNSILANSNGRDILGNLFSDGSFSVDSMPKLASASFASLSDVAPNDFWSPFAP</sequence>
<protein>
    <recommendedName>
        <fullName evidence="5">Prepilin-type N-terminal cleavage/methylation domain-containing protein</fullName>
    </recommendedName>
</protein>
<keyword evidence="2" id="KW-0472">Membrane</keyword>
<keyword evidence="2" id="KW-1133">Transmembrane helix</keyword>
<keyword evidence="2" id="KW-0812">Transmembrane</keyword>
<dbReference type="AlphaFoldDB" id="B4DAG4"/>
<dbReference type="InterPro" id="IPR000983">
    <property type="entry name" value="Bac_GSPG_pilin"/>
</dbReference>
<evidence type="ECO:0000256" key="2">
    <source>
        <dbReference type="SAM" id="Phobius"/>
    </source>
</evidence>
<dbReference type="NCBIfam" id="TIGR02532">
    <property type="entry name" value="IV_pilin_GFxxxE"/>
    <property type="match status" value="1"/>
</dbReference>
<gene>
    <name evidence="3" type="ORF">CfE428DRAFT_5905</name>
</gene>
<name>B4DAG4_9BACT</name>
<dbReference type="InParanoid" id="B4DAG4"/>
<evidence type="ECO:0000313" key="3">
    <source>
        <dbReference type="EMBL" id="EDY16625.1"/>
    </source>
</evidence>
<evidence type="ECO:0000313" key="4">
    <source>
        <dbReference type="Proteomes" id="UP000005824"/>
    </source>
</evidence>
<dbReference type="InterPro" id="IPR012902">
    <property type="entry name" value="N_methyl_site"/>
</dbReference>
<dbReference type="Gene3D" id="3.30.700.10">
    <property type="entry name" value="Glycoprotein, Type 4 Pilin"/>
    <property type="match status" value="1"/>
</dbReference>
<keyword evidence="1" id="KW-0488">Methylation</keyword>
<dbReference type="STRING" id="497964.CfE428DRAFT_5905"/>
<dbReference type="Pfam" id="PF07963">
    <property type="entry name" value="N_methyl"/>
    <property type="match status" value="1"/>
</dbReference>
<dbReference type="SUPFAM" id="SSF54523">
    <property type="entry name" value="Pili subunits"/>
    <property type="match status" value="1"/>
</dbReference>
<organism evidence="3 4">
    <name type="scientific">Chthoniobacter flavus Ellin428</name>
    <dbReference type="NCBI Taxonomy" id="497964"/>
    <lineage>
        <taxon>Bacteria</taxon>
        <taxon>Pseudomonadati</taxon>
        <taxon>Verrucomicrobiota</taxon>
        <taxon>Spartobacteria</taxon>
        <taxon>Chthoniobacterales</taxon>
        <taxon>Chthoniobacteraceae</taxon>
        <taxon>Chthoniobacter</taxon>
    </lineage>
</organism>
<dbReference type="RefSeq" id="WP_006983225.1">
    <property type="nucleotide sequence ID" value="NZ_ABVL01000030.1"/>
</dbReference>
<accession>B4DAG4</accession>
<evidence type="ECO:0008006" key="5">
    <source>
        <dbReference type="Google" id="ProtNLM"/>
    </source>
</evidence>
<reference evidence="3 4" key="1">
    <citation type="journal article" date="2011" name="J. Bacteriol.">
        <title>Genome sequence of Chthoniobacter flavus Ellin428, an aerobic heterotrophic soil bacterium.</title>
        <authorList>
            <person name="Kant R."/>
            <person name="van Passel M.W."/>
            <person name="Palva A."/>
            <person name="Lucas S."/>
            <person name="Lapidus A."/>
            <person name="Glavina Del Rio T."/>
            <person name="Dalin E."/>
            <person name="Tice H."/>
            <person name="Bruce D."/>
            <person name="Goodwin L."/>
            <person name="Pitluck S."/>
            <person name="Larimer F.W."/>
            <person name="Land M.L."/>
            <person name="Hauser L."/>
            <person name="Sangwan P."/>
            <person name="de Vos W.M."/>
            <person name="Janssen P.H."/>
            <person name="Smidt H."/>
        </authorList>
    </citation>
    <scope>NUCLEOTIDE SEQUENCE [LARGE SCALE GENOMIC DNA]</scope>
    <source>
        <strain evidence="3 4">Ellin428</strain>
    </source>
</reference>
<dbReference type="EMBL" id="ABVL01000030">
    <property type="protein sequence ID" value="EDY16625.1"/>
    <property type="molecule type" value="Genomic_DNA"/>
</dbReference>
<comment type="caution">
    <text evidence="3">The sequence shown here is derived from an EMBL/GenBank/DDBJ whole genome shotgun (WGS) entry which is preliminary data.</text>
</comment>
<dbReference type="eggNOG" id="COG4968">
    <property type="taxonomic scope" value="Bacteria"/>
</dbReference>
<dbReference type="GO" id="GO:0015628">
    <property type="term" value="P:protein secretion by the type II secretion system"/>
    <property type="evidence" value="ECO:0007669"/>
    <property type="project" value="InterPro"/>
</dbReference>
<feature type="transmembrane region" description="Helical" evidence="2">
    <location>
        <begin position="12"/>
        <end position="37"/>
    </location>
</feature>
<dbReference type="Proteomes" id="UP000005824">
    <property type="component" value="Unassembled WGS sequence"/>
</dbReference>
<proteinExistence type="predicted"/>
<dbReference type="PRINTS" id="PR00813">
    <property type="entry name" value="BCTERIALGSPG"/>
</dbReference>
<dbReference type="GO" id="GO:0015627">
    <property type="term" value="C:type II protein secretion system complex"/>
    <property type="evidence" value="ECO:0007669"/>
    <property type="project" value="InterPro"/>
</dbReference>
<dbReference type="InterPro" id="IPR045584">
    <property type="entry name" value="Pilin-like"/>
</dbReference>
<evidence type="ECO:0000256" key="1">
    <source>
        <dbReference type="ARBA" id="ARBA00022481"/>
    </source>
</evidence>